<dbReference type="Proteomes" id="UP000003250">
    <property type="component" value="Unassembled WGS sequence"/>
</dbReference>
<name>H0HV53_9HYPH</name>
<reference evidence="1 2" key="1">
    <citation type="journal article" date="2012" name="J. Bacteriol.">
        <title>Draft Genome Sequence of Mesorhizobium alhagi CCNWXJ12-2T, a Novel Salt-Resistant Species Isolated from the Desert of Northwestern China.</title>
        <authorList>
            <person name="Zhou M."/>
            <person name="Chen W."/>
            <person name="Chen H."/>
            <person name="Wei G."/>
        </authorList>
    </citation>
    <scope>NUCLEOTIDE SEQUENCE [LARGE SCALE GENOMIC DNA]</scope>
    <source>
        <strain evidence="1 2">CCNWXJ12-2</strain>
    </source>
</reference>
<dbReference type="EMBL" id="AHAM01000168">
    <property type="protein sequence ID" value="EHK55451.1"/>
    <property type="molecule type" value="Genomic_DNA"/>
</dbReference>
<keyword evidence="2" id="KW-1185">Reference proteome</keyword>
<evidence type="ECO:0000313" key="2">
    <source>
        <dbReference type="Proteomes" id="UP000003250"/>
    </source>
</evidence>
<protein>
    <submittedName>
        <fullName evidence="1">Uncharacterized protein</fullName>
    </submittedName>
</protein>
<dbReference type="PATRIC" id="fig|1107882.3.peg.3958"/>
<accession>H0HV53</accession>
<organism evidence="1 2">
    <name type="scientific">Mesorhizobium alhagi CCNWXJ12-2</name>
    <dbReference type="NCBI Taxonomy" id="1107882"/>
    <lineage>
        <taxon>Bacteria</taxon>
        <taxon>Pseudomonadati</taxon>
        <taxon>Pseudomonadota</taxon>
        <taxon>Alphaproteobacteria</taxon>
        <taxon>Hyphomicrobiales</taxon>
        <taxon>Phyllobacteriaceae</taxon>
        <taxon>Allomesorhizobium</taxon>
    </lineage>
</organism>
<dbReference type="AlphaFoldDB" id="H0HV53"/>
<sequence length="52" mass="5447">MLLGGRDLAGCAIDAEFHLAQGLAPGDVRHTYMGWHAALLSLTTLRAATLLG</sequence>
<evidence type="ECO:0000313" key="1">
    <source>
        <dbReference type="EMBL" id="EHK55451.1"/>
    </source>
</evidence>
<gene>
    <name evidence="1" type="ORF">MAXJ12_20282</name>
</gene>
<proteinExistence type="predicted"/>